<gene>
    <name evidence="2" type="ORF">GCM10010326_16870</name>
</gene>
<name>A0ABQ2ZS88_9ACTN</name>
<organism evidence="2 3">
    <name type="scientific">Streptomyces xanthochromogenes</name>
    <dbReference type="NCBI Taxonomy" id="67384"/>
    <lineage>
        <taxon>Bacteria</taxon>
        <taxon>Bacillati</taxon>
        <taxon>Actinomycetota</taxon>
        <taxon>Actinomycetes</taxon>
        <taxon>Kitasatosporales</taxon>
        <taxon>Streptomycetaceae</taxon>
        <taxon>Streptomyces</taxon>
    </lineage>
</organism>
<reference evidence="3" key="1">
    <citation type="journal article" date="2019" name="Int. J. Syst. Evol. Microbiol.">
        <title>The Global Catalogue of Microorganisms (GCM) 10K type strain sequencing project: providing services to taxonomists for standard genome sequencing and annotation.</title>
        <authorList>
            <consortium name="The Broad Institute Genomics Platform"/>
            <consortium name="The Broad Institute Genome Sequencing Center for Infectious Disease"/>
            <person name="Wu L."/>
            <person name="Ma J."/>
        </authorList>
    </citation>
    <scope>NUCLEOTIDE SEQUENCE [LARGE SCALE GENOMIC DNA]</scope>
    <source>
        <strain evidence="3">JCM 4594</strain>
    </source>
</reference>
<feature type="region of interest" description="Disordered" evidence="1">
    <location>
        <begin position="105"/>
        <end position="130"/>
    </location>
</feature>
<dbReference type="Proteomes" id="UP000600946">
    <property type="component" value="Unassembled WGS sequence"/>
</dbReference>
<evidence type="ECO:0000256" key="1">
    <source>
        <dbReference type="SAM" id="MobiDB-lite"/>
    </source>
</evidence>
<sequence length="130" mass="13431">MPIGGTHGFWIRPEDVREAGEAARTVARDIPADIKTLYGPTDAAVAALGGLTSATALDDCLEAWAKALRSLAGMVETAGDAFGASGSALTREDHTRGKALDRIPYAPGVEAPSNPYARDGVVPPYTNGGH</sequence>
<accession>A0ABQ2ZS88</accession>
<evidence type="ECO:0000313" key="2">
    <source>
        <dbReference type="EMBL" id="GGY23869.1"/>
    </source>
</evidence>
<comment type="caution">
    <text evidence="2">The sequence shown here is derived from an EMBL/GenBank/DDBJ whole genome shotgun (WGS) entry which is preliminary data.</text>
</comment>
<keyword evidence="3" id="KW-1185">Reference proteome</keyword>
<protein>
    <recommendedName>
        <fullName evidence="4">Excreted virulence factor EspC (Type VII ESX diderm)</fullName>
    </recommendedName>
</protein>
<evidence type="ECO:0000313" key="3">
    <source>
        <dbReference type="Proteomes" id="UP000600946"/>
    </source>
</evidence>
<evidence type="ECO:0008006" key="4">
    <source>
        <dbReference type="Google" id="ProtNLM"/>
    </source>
</evidence>
<proteinExistence type="predicted"/>
<dbReference type="EMBL" id="BMUU01000002">
    <property type="protein sequence ID" value="GGY23869.1"/>
    <property type="molecule type" value="Genomic_DNA"/>
</dbReference>